<sequence length="1261" mass="134828">MDWNITVVHAPGALSADHWAALRRQSPGIYGHELRFVAETPADSVSGAALDHALREILRTRHVRLSTAGYHLHTLDAGSPLLHPGMVVLVSAPDAGPMRWCTPQLKLCIDSGPDAGQLVPLRRGNTTLGRGRAAVRIADPSISREEAILDVGTRAVTLHRGLTSNHDDAAARLITEVDFQLGSTTCHLAAEAPEPRTPQSWPPAPTVVDAQPPEGKHKMMLAFALVPLIAGVVLVAVTGMWFFLLFSGASALIASAIFWDGRRKLRHYRRRVAHAASSWASRASGSLCSPGRLTRDLRAGREGSVHAGATDGGAPTVRLGTGLVTAEVEGGTSSPLETAETLVTAAVGITLLPGEQTSIHGSERDSHRLLRWLLIQLTLNPAPAECVIVGGQTVPEVRDLTRVWHLAAEELAQVLEREDRPSAPPGLLILADPEVGRWISPAIGAGWHVLTPGAAHSGVRGWAVDLRSHRVERQLGDGSSEITAENLSWDGLSEHTLQEQLRLALPHQARTRSAQQIPDTSTYPLPDQMFTGTATETLTAVLGRDAHSRVTLDLVGDGPHLLIAGTTGSGKSELLKTLLVSLCAEYGPNELGLVLIDFKGGAAFHRIGQLPHALGLVTDLSQAAAERTLEGIRSELVRRERLFLDAGAGDYCEYRHLCPDRPLPRILVVIDEFRIFSHELPDQLDELMRLATLGRSLGLHLVLSTQRPQGVVTADIRANIGASICLRVRSEDESRDVIGSPLAAEIPRNRPGRAALRTPGERPTVFQSAQLTGHRRLRLRPEAHPGQPTPPANFSEVIAAVGKAASEQSQRRLHTPLLPPLPETLIATDRLDDEATSPLLGRTDDPALQRQQDLVLSLQEPQSIALVGEVGAGAAAAAAALTAQLLDSALVPDVYLLDGDRSLAGLGHHRRVGSWLTEEDPAEVEYLLNLLCDELTRRRVNTPPDRPRRPLLLVVTGYAQWNAAAHSSVPNMDHLLGTLASEGPQAGIAVVVCGGRELAMGKLLSRFPTRVYLPLGSSEEARYLWPKLRSADPLPGRGVLLTPQIPPPGLAVQLVTEKPHVPENPQPGPAPPLTVAPLPERILYTELPGDPALSACADPPPLVGIQQFTGAPMSLPLGPVNLILGTAGSGKTTCLKLLHQQLSGSFLLTPHGTGPAQPPEALLVDDAQRCTAQRHSEIQQAVTAGVPVVATAAASSGLFTQLPWAHAARTEGSNVILSPTHRSQADIFASIIPVLSRPIPGRAVHLWQEGPVMVQWALPEA</sequence>
<dbReference type="PROSITE" id="PS50901">
    <property type="entry name" value="FTSK"/>
    <property type="match status" value="1"/>
</dbReference>
<dbReference type="PANTHER" id="PTHR22683">
    <property type="entry name" value="SPORULATION PROTEIN RELATED"/>
    <property type="match status" value="1"/>
</dbReference>
<dbReference type="Gene3D" id="3.40.50.300">
    <property type="entry name" value="P-loop containing nucleotide triphosphate hydrolases"/>
    <property type="match status" value="2"/>
</dbReference>
<keyword evidence="4" id="KW-0472">Membrane</keyword>
<keyword evidence="7" id="KW-1185">Reference proteome</keyword>
<evidence type="ECO:0000256" key="1">
    <source>
        <dbReference type="ARBA" id="ARBA00022741"/>
    </source>
</evidence>
<dbReference type="InterPro" id="IPR027417">
    <property type="entry name" value="P-loop_NTPase"/>
</dbReference>
<dbReference type="EMBL" id="VAWA01000008">
    <property type="protein sequence ID" value="TLP75493.1"/>
    <property type="molecule type" value="Genomic_DNA"/>
</dbReference>
<dbReference type="Proteomes" id="UP000306544">
    <property type="component" value="Unassembled WGS sequence"/>
</dbReference>
<feature type="domain" description="FtsK" evidence="5">
    <location>
        <begin position="547"/>
        <end position="735"/>
    </location>
</feature>
<accession>A0A5R9AA26</accession>
<dbReference type="PANTHER" id="PTHR22683:SF1">
    <property type="entry name" value="TYPE VII SECRETION SYSTEM PROTEIN ESSC"/>
    <property type="match status" value="1"/>
</dbReference>
<dbReference type="RefSeq" id="WP_138170235.1">
    <property type="nucleotide sequence ID" value="NZ_VAWA01000008.1"/>
</dbReference>
<dbReference type="InterPro" id="IPR002543">
    <property type="entry name" value="FtsK_dom"/>
</dbReference>
<dbReference type="GO" id="GO:0003677">
    <property type="term" value="F:DNA binding"/>
    <property type="evidence" value="ECO:0007669"/>
    <property type="project" value="InterPro"/>
</dbReference>
<dbReference type="CDD" id="cd01127">
    <property type="entry name" value="TrwB_TraG_TraD_VirD4"/>
    <property type="match status" value="1"/>
</dbReference>
<feature type="binding site" evidence="3">
    <location>
        <begin position="565"/>
        <end position="572"/>
    </location>
    <ligand>
        <name>ATP</name>
        <dbReference type="ChEBI" id="CHEBI:30616"/>
    </ligand>
</feature>
<dbReference type="AlphaFoldDB" id="A0A5R9AA26"/>
<organism evidence="6 7">
    <name type="scientific">Nesterenkonia sphaerica</name>
    <dbReference type="NCBI Taxonomy" id="1804988"/>
    <lineage>
        <taxon>Bacteria</taxon>
        <taxon>Bacillati</taxon>
        <taxon>Actinomycetota</taxon>
        <taxon>Actinomycetes</taxon>
        <taxon>Micrococcales</taxon>
        <taxon>Micrococcaceae</taxon>
        <taxon>Nesterenkonia</taxon>
    </lineage>
</organism>
<reference evidence="6 7" key="1">
    <citation type="submission" date="2019-05" db="EMBL/GenBank/DDBJ databases">
        <title>Nesterenkonia sp. GY239, isolated from the Southern Atlantic Ocean.</title>
        <authorList>
            <person name="Zhang G."/>
        </authorList>
    </citation>
    <scope>NUCLEOTIDE SEQUENCE [LARGE SCALE GENOMIC DNA]</scope>
    <source>
        <strain evidence="6 7">GY239</strain>
    </source>
</reference>
<protein>
    <submittedName>
        <fullName evidence="6">DUF87 domain-containing protein</fullName>
    </submittedName>
</protein>
<evidence type="ECO:0000313" key="7">
    <source>
        <dbReference type="Proteomes" id="UP000306544"/>
    </source>
</evidence>
<evidence type="ECO:0000256" key="3">
    <source>
        <dbReference type="PROSITE-ProRule" id="PRU00289"/>
    </source>
</evidence>
<name>A0A5R9AA26_9MICC</name>
<keyword evidence="1 3" id="KW-0547">Nucleotide-binding</keyword>
<keyword evidence="4" id="KW-1133">Transmembrane helix</keyword>
<dbReference type="Pfam" id="PF01580">
    <property type="entry name" value="FtsK_SpoIIIE"/>
    <property type="match status" value="1"/>
</dbReference>
<gene>
    <name evidence="6" type="ORF">FEF27_07480</name>
</gene>
<keyword evidence="4" id="KW-0812">Transmembrane</keyword>
<keyword evidence="2 3" id="KW-0067">ATP-binding</keyword>
<dbReference type="CDD" id="cd00060">
    <property type="entry name" value="FHA"/>
    <property type="match status" value="1"/>
</dbReference>
<evidence type="ECO:0000256" key="2">
    <source>
        <dbReference type="ARBA" id="ARBA00022840"/>
    </source>
</evidence>
<dbReference type="GO" id="GO:0005524">
    <property type="term" value="F:ATP binding"/>
    <property type="evidence" value="ECO:0007669"/>
    <property type="project" value="UniProtKB-UniRule"/>
</dbReference>
<feature type="transmembrane region" description="Helical" evidence="4">
    <location>
        <begin position="219"/>
        <end position="237"/>
    </location>
</feature>
<evidence type="ECO:0000313" key="6">
    <source>
        <dbReference type="EMBL" id="TLP75493.1"/>
    </source>
</evidence>
<dbReference type="Gene3D" id="2.60.200.20">
    <property type="match status" value="1"/>
</dbReference>
<evidence type="ECO:0000259" key="5">
    <source>
        <dbReference type="PROSITE" id="PS50901"/>
    </source>
</evidence>
<dbReference type="InterPro" id="IPR050206">
    <property type="entry name" value="FtsK/SpoIIIE/SftA"/>
</dbReference>
<comment type="caution">
    <text evidence="6">The sequence shown here is derived from an EMBL/GenBank/DDBJ whole genome shotgun (WGS) entry which is preliminary data.</text>
</comment>
<proteinExistence type="predicted"/>
<dbReference type="SUPFAM" id="SSF52540">
    <property type="entry name" value="P-loop containing nucleoside triphosphate hydrolases"/>
    <property type="match status" value="2"/>
</dbReference>
<evidence type="ECO:0000256" key="4">
    <source>
        <dbReference type="SAM" id="Phobius"/>
    </source>
</evidence>
<dbReference type="OrthoDB" id="9807790at2"/>